<comment type="caution">
    <text evidence="1">The sequence shown here is derived from an EMBL/GenBank/DDBJ whole genome shotgun (WGS) entry which is preliminary data.</text>
</comment>
<gene>
    <name evidence="1" type="ORF">M3215_18200</name>
</gene>
<dbReference type="EMBL" id="JAMBOP010000027">
    <property type="protein sequence ID" value="MCM3737662.1"/>
    <property type="molecule type" value="Genomic_DNA"/>
</dbReference>
<dbReference type="Proteomes" id="UP001202289">
    <property type="component" value="Unassembled WGS sequence"/>
</dbReference>
<evidence type="ECO:0000313" key="1">
    <source>
        <dbReference type="EMBL" id="MCM3737662.1"/>
    </source>
</evidence>
<evidence type="ECO:0000313" key="2">
    <source>
        <dbReference type="Proteomes" id="UP001202289"/>
    </source>
</evidence>
<organism evidence="1 2">
    <name type="scientific">Bacillus cytotoxicus</name>
    <dbReference type="NCBI Taxonomy" id="580165"/>
    <lineage>
        <taxon>Bacteria</taxon>
        <taxon>Bacillati</taxon>
        <taxon>Bacillota</taxon>
        <taxon>Bacilli</taxon>
        <taxon>Bacillales</taxon>
        <taxon>Bacillaceae</taxon>
        <taxon>Bacillus</taxon>
        <taxon>Bacillus cereus group</taxon>
    </lineage>
</organism>
<reference evidence="1" key="1">
    <citation type="submission" date="2022-05" db="EMBL/GenBank/DDBJ databases">
        <title>Comparative Genomics of Spacecraft Associated Microbes.</title>
        <authorList>
            <person name="Tran M.T."/>
            <person name="Wright A."/>
            <person name="Seuylemezian A."/>
            <person name="Eisen J."/>
            <person name="Coil D."/>
        </authorList>
    </citation>
    <scope>NUCLEOTIDE SEQUENCE</scope>
    <source>
        <strain evidence="1">FAIRING 10M-2.2</strain>
    </source>
</reference>
<accession>A0ACC6A9T3</accession>
<protein>
    <submittedName>
        <fullName evidence="1">GyrI-like domain-containing protein</fullName>
    </submittedName>
</protein>
<sequence length="170" mass="19885">MRGKKRMEPKIISIPAKKIVGIKKDTTFVKDPEVTMGIWKTFMPLRNRIPYRSNSCFLSVKVLNTPLNLNDMNYTYEKWAAVEVEDFEKETFSELSIHTLAGGLYAVFIHQGTASDLSTFQHIFQEWLPYSNYSLDVREHFEVMDDNYRPDDVNAKEEVWIPIKAKRTDK</sequence>
<proteinExistence type="predicted"/>
<name>A0ACC6A9T3_9BACI</name>
<keyword evidence="2" id="KW-1185">Reference proteome</keyword>